<dbReference type="RefSeq" id="WP_114187437.1">
    <property type="nucleotide sequence ID" value="NZ_BJYU01000054.1"/>
</dbReference>
<keyword evidence="1" id="KW-0812">Transmembrane</keyword>
<keyword evidence="3" id="KW-1185">Reference proteome</keyword>
<gene>
    <name evidence="2" type="ORF">MAE02_37890</name>
</gene>
<keyword evidence="1" id="KW-1133">Transmembrane helix</keyword>
<evidence type="ECO:0000256" key="1">
    <source>
        <dbReference type="SAM" id="Phobius"/>
    </source>
</evidence>
<dbReference type="OrthoDB" id="7997969at2"/>
<name>A0A512BVX1_9HYPH</name>
<dbReference type="Pfam" id="PF07332">
    <property type="entry name" value="Phage_holin_3_6"/>
    <property type="match status" value="1"/>
</dbReference>
<dbReference type="Proteomes" id="UP000321085">
    <property type="component" value="Unassembled WGS sequence"/>
</dbReference>
<reference evidence="2 3" key="1">
    <citation type="submission" date="2019-07" db="EMBL/GenBank/DDBJ databases">
        <title>Whole genome shotgun sequence of Microvirga aerophila NBRC 106136.</title>
        <authorList>
            <person name="Hosoyama A."/>
            <person name="Uohara A."/>
            <person name="Ohji S."/>
            <person name="Ichikawa N."/>
        </authorList>
    </citation>
    <scope>NUCLEOTIDE SEQUENCE [LARGE SCALE GENOMIC DNA]</scope>
    <source>
        <strain evidence="2 3">NBRC 106136</strain>
    </source>
</reference>
<sequence>MTGNNNQTIQGLVAEALRESTDLAQKEFALFRTEVSQNVRTMFIGIAMVVGAAIFAIAAIMLFTEALVKWLATVVGSEALAALIVGGVLAVIAIGLGLYGRSAMSSSALTPQRTVRSIKRDAEVLSERVTG</sequence>
<dbReference type="EMBL" id="BJYU01000054">
    <property type="protein sequence ID" value="GEO16093.1"/>
    <property type="molecule type" value="Genomic_DNA"/>
</dbReference>
<dbReference type="InterPro" id="IPR009937">
    <property type="entry name" value="Phage_holin_3_6"/>
</dbReference>
<accession>A0A512BVX1</accession>
<dbReference type="AlphaFoldDB" id="A0A512BVX1"/>
<organism evidence="2 3">
    <name type="scientific">Microvirga aerophila</name>
    <dbReference type="NCBI Taxonomy" id="670291"/>
    <lineage>
        <taxon>Bacteria</taxon>
        <taxon>Pseudomonadati</taxon>
        <taxon>Pseudomonadota</taxon>
        <taxon>Alphaproteobacteria</taxon>
        <taxon>Hyphomicrobiales</taxon>
        <taxon>Methylobacteriaceae</taxon>
        <taxon>Microvirga</taxon>
    </lineage>
</organism>
<evidence type="ECO:0000313" key="3">
    <source>
        <dbReference type="Proteomes" id="UP000321085"/>
    </source>
</evidence>
<feature type="transmembrane region" description="Helical" evidence="1">
    <location>
        <begin position="79"/>
        <end position="99"/>
    </location>
</feature>
<keyword evidence="1" id="KW-0472">Membrane</keyword>
<evidence type="ECO:0000313" key="2">
    <source>
        <dbReference type="EMBL" id="GEO16093.1"/>
    </source>
</evidence>
<feature type="transmembrane region" description="Helical" evidence="1">
    <location>
        <begin position="42"/>
        <end position="64"/>
    </location>
</feature>
<comment type="caution">
    <text evidence="2">The sequence shown here is derived from an EMBL/GenBank/DDBJ whole genome shotgun (WGS) entry which is preliminary data.</text>
</comment>
<protein>
    <recommendedName>
        <fullName evidence="4">Phage holin family protein</fullName>
    </recommendedName>
</protein>
<evidence type="ECO:0008006" key="4">
    <source>
        <dbReference type="Google" id="ProtNLM"/>
    </source>
</evidence>
<proteinExistence type="predicted"/>